<dbReference type="PANTHER" id="PTHR32309">
    <property type="entry name" value="TYROSINE-PROTEIN KINASE"/>
    <property type="match status" value="1"/>
</dbReference>
<evidence type="ECO:0000256" key="1">
    <source>
        <dbReference type="SAM" id="Phobius"/>
    </source>
</evidence>
<dbReference type="AlphaFoldDB" id="A0A5C1YKE2"/>
<keyword evidence="1" id="KW-1133">Transmembrane helix</keyword>
<sequence>MTGKFQPRLIARSASYHKWSPRDLLTPLFYYRKAMVLAFVLPCLLGGLAGMVAHTIYTAQARLLVLYGNEYVFRPADQQNGNTIVLDRDQIMQGELEILKSPALAEEVVEDVGATVLYPRMHGTLAQMRQNAITAFGRDLRVSVVPQSNVIELSLRNGDRDVALHALDVFVRQYIAYRADVFNRQMKTAPDVKRQEMSARLSDAEKKVVDFDLAHGISDIGQQFSVLLRRISDLGDEKTGIESEIRNLDAQVSTLDETLATLPKEVEIYAETGIGIRARSLTDRLAQLQIQEADVKGRYQDDFPLVQNITGQIAAMQQDLRKVPAREEDTRRTGINSVYNELFQQKVLLTSRATGLRAKQRVIVDDQTHLQDRVQELISLSGDRRKLQAERDILSASYRTIAQNAEETRLASVASREASANIRVVQPAEAALQGTSLRLPLTVAGVLLGAMLAAAVLALRIATQAVFVTVRDVERTLGLPVLAAVADRGHGRVRSKGPSPDRRPA</sequence>
<dbReference type="Proteomes" id="UP000324536">
    <property type="component" value="Chromosome"/>
</dbReference>
<name>A0A5C1YKE2_9PROT</name>
<dbReference type="KEGG" id="acek:FLP30_00290"/>
<evidence type="ECO:0000313" key="3">
    <source>
        <dbReference type="Proteomes" id="UP000324536"/>
    </source>
</evidence>
<accession>A0A5C1YKE2</accession>
<gene>
    <name evidence="2" type="ORF">FLP30_00290</name>
</gene>
<proteinExistence type="predicted"/>
<organism evidence="2 3">
    <name type="scientific">Acetobacter vaccinii</name>
    <dbReference type="NCBI Taxonomy" id="2592655"/>
    <lineage>
        <taxon>Bacteria</taxon>
        <taxon>Pseudomonadati</taxon>
        <taxon>Pseudomonadota</taxon>
        <taxon>Alphaproteobacteria</taxon>
        <taxon>Acetobacterales</taxon>
        <taxon>Acetobacteraceae</taxon>
        <taxon>Acetobacter</taxon>
    </lineage>
</organism>
<evidence type="ECO:0008006" key="4">
    <source>
        <dbReference type="Google" id="ProtNLM"/>
    </source>
</evidence>
<feature type="transmembrane region" description="Helical" evidence="1">
    <location>
        <begin position="439"/>
        <end position="459"/>
    </location>
</feature>
<feature type="transmembrane region" description="Helical" evidence="1">
    <location>
        <begin position="34"/>
        <end position="57"/>
    </location>
</feature>
<protein>
    <recommendedName>
        <fullName evidence="4">Lipopolysaccharide biosynthesis protein</fullName>
    </recommendedName>
</protein>
<keyword evidence="1" id="KW-0472">Membrane</keyword>
<dbReference type="InterPro" id="IPR050445">
    <property type="entry name" value="Bact_polysacc_biosynth/exp"/>
</dbReference>
<evidence type="ECO:0000313" key="2">
    <source>
        <dbReference type="EMBL" id="QEO16381.1"/>
    </source>
</evidence>
<keyword evidence="1" id="KW-0812">Transmembrane</keyword>
<dbReference type="PANTHER" id="PTHR32309:SF31">
    <property type="entry name" value="CAPSULAR EXOPOLYSACCHARIDE FAMILY"/>
    <property type="match status" value="1"/>
</dbReference>
<reference evidence="2 3" key="1">
    <citation type="submission" date="2019-09" db="EMBL/GenBank/DDBJ databases">
        <title>Genome sequencing of strain KACC 21233.</title>
        <authorList>
            <person name="Heo J."/>
            <person name="Kim S.-J."/>
            <person name="Kim J.-S."/>
            <person name="Hong S.-B."/>
            <person name="Kwon S.-W."/>
        </authorList>
    </citation>
    <scope>NUCLEOTIDE SEQUENCE [LARGE SCALE GENOMIC DNA]</scope>
    <source>
        <strain evidence="2 3">KACC 21233</strain>
    </source>
</reference>
<dbReference type="OrthoDB" id="7250902at2"/>
<keyword evidence="3" id="KW-1185">Reference proteome</keyword>
<dbReference type="EMBL" id="CP043506">
    <property type="protein sequence ID" value="QEO16381.1"/>
    <property type="molecule type" value="Genomic_DNA"/>
</dbReference>
<dbReference type="RefSeq" id="WP_149277828.1">
    <property type="nucleotide sequence ID" value="NZ_CP043506.1"/>
</dbReference>